<reference evidence="2 3" key="1">
    <citation type="journal article" date="2015" name="Nature">
        <title>rRNA introns, odd ribosomes, and small enigmatic genomes across a large radiation of phyla.</title>
        <authorList>
            <person name="Brown C.T."/>
            <person name="Hug L.A."/>
            <person name="Thomas B.C."/>
            <person name="Sharon I."/>
            <person name="Castelle C.J."/>
            <person name="Singh A."/>
            <person name="Wilkins M.J."/>
            <person name="Williams K.H."/>
            <person name="Banfield J.F."/>
        </authorList>
    </citation>
    <scope>NUCLEOTIDE SEQUENCE [LARGE SCALE GENOMIC DNA]</scope>
</reference>
<comment type="caution">
    <text evidence="2">The sequence shown here is derived from an EMBL/GenBank/DDBJ whole genome shotgun (WGS) entry which is preliminary data.</text>
</comment>
<name>A0A0G0LW15_9BACT</name>
<proteinExistence type="predicted"/>
<organism evidence="2 3">
    <name type="scientific">Candidatus Woesebacteria bacterium GW2011_GWB1_39_10</name>
    <dbReference type="NCBI Taxonomy" id="1618572"/>
    <lineage>
        <taxon>Bacteria</taxon>
        <taxon>Candidatus Woeseibacteriota</taxon>
    </lineage>
</organism>
<dbReference type="EMBL" id="LBVU01000003">
    <property type="protein sequence ID" value="KKQ92205.1"/>
    <property type="molecule type" value="Genomic_DNA"/>
</dbReference>
<dbReference type="Proteomes" id="UP000034774">
    <property type="component" value="Unassembled WGS sequence"/>
</dbReference>
<gene>
    <name evidence="2" type="ORF">UT17_C0003G0228</name>
</gene>
<dbReference type="AlphaFoldDB" id="A0A0G0LW15"/>
<accession>A0A0G0LW15</accession>
<feature type="region of interest" description="Disordered" evidence="1">
    <location>
        <begin position="34"/>
        <end position="56"/>
    </location>
</feature>
<protein>
    <submittedName>
        <fullName evidence="2">Uncharacterized protein</fullName>
    </submittedName>
</protein>
<evidence type="ECO:0000256" key="1">
    <source>
        <dbReference type="SAM" id="MobiDB-lite"/>
    </source>
</evidence>
<sequence>MTTELPVFEAVFSKRAGEKEIEFLKRAIKNPNVNGIVQPSSPNAKAVRSVGNKSER</sequence>
<evidence type="ECO:0000313" key="3">
    <source>
        <dbReference type="Proteomes" id="UP000034774"/>
    </source>
</evidence>
<feature type="compositionally biased region" description="Polar residues" evidence="1">
    <location>
        <begin position="34"/>
        <end position="43"/>
    </location>
</feature>
<evidence type="ECO:0000313" key="2">
    <source>
        <dbReference type="EMBL" id="KKQ92205.1"/>
    </source>
</evidence>